<keyword evidence="4" id="KW-1185">Reference proteome</keyword>
<feature type="compositionally biased region" description="Polar residues" evidence="2">
    <location>
        <begin position="10"/>
        <end position="23"/>
    </location>
</feature>
<protein>
    <submittedName>
        <fullName evidence="3">Uncharacterized protein</fullName>
    </submittedName>
</protein>
<gene>
    <name evidence="3" type="ORF">SM611_07535</name>
</gene>
<keyword evidence="1" id="KW-0175">Coiled coil</keyword>
<reference evidence="3 4" key="1">
    <citation type="submission" date="2023-11" db="EMBL/GenBank/DDBJ databases">
        <title>Actinomadura monticuli sp. nov., isolated from volcanic ash.</title>
        <authorList>
            <person name="Lee S.D."/>
            <person name="Yang H."/>
            <person name="Kim I.S."/>
        </authorList>
    </citation>
    <scope>NUCLEOTIDE SEQUENCE [LARGE SCALE GENOMIC DNA]</scope>
    <source>
        <strain evidence="3 4">DLS-62</strain>
    </source>
</reference>
<dbReference type="Proteomes" id="UP001569963">
    <property type="component" value="Unassembled WGS sequence"/>
</dbReference>
<proteinExistence type="predicted"/>
<dbReference type="RefSeq" id="WP_371948299.1">
    <property type="nucleotide sequence ID" value="NZ_JAXCEI010000003.1"/>
</dbReference>
<feature type="coiled-coil region" evidence="1">
    <location>
        <begin position="46"/>
        <end position="73"/>
    </location>
</feature>
<evidence type="ECO:0000313" key="4">
    <source>
        <dbReference type="Proteomes" id="UP001569963"/>
    </source>
</evidence>
<evidence type="ECO:0000256" key="2">
    <source>
        <dbReference type="SAM" id="MobiDB-lite"/>
    </source>
</evidence>
<feature type="region of interest" description="Disordered" evidence="2">
    <location>
        <begin position="1"/>
        <end position="26"/>
    </location>
</feature>
<comment type="caution">
    <text evidence="3">The sequence shown here is derived from an EMBL/GenBank/DDBJ whole genome shotgun (WGS) entry which is preliminary data.</text>
</comment>
<sequence length="128" mass="13464">MNSGRKDETTNSLRIQESNNAPIQQVGGKVVRNVSQTVHPAAPSMVDEVRRLLADFRREIEQKSQDIPAEQRQSAGDAAATIAANLDDVEAGGPALRTALRALPAAIAGTVVEQAGTALAQAVRALVN</sequence>
<dbReference type="EMBL" id="JAXCEI010000003">
    <property type="protein sequence ID" value="MFA1538774.1"/>
    <property type="molecule type" value="Genomic_DNA"/>
</dbReference>
<name>A0ABV4Q8B8_9ACTN</name>
<evidence type="ECO:0000256" key="1">
    <source>
        <dbReference type="SAM" id="Coils"/>
    </source>
</evidence>
<organism evidence="3 4">
    <name type="scientific">Actinomadura monticuli</name>
    <dbReference type="NCBI Taxonomy" id="3097367"/>
    <lineage>
        <taxon>Bacteria</taxon>
        <taxon>Bacillati</taxon>
        <taxon>Actinomycetota</taxon>
        <taxon>Actinomycetes</taxon>
        <taxon>Streptosporangiales</taxon>
        <taxon>Thermomonosporaceae</taxon>
        <taxon>Actinomadura</taxon>
    </lineage>
</organism>
<accession>A0ABV4Q8B8</accession>
<evidence type="ECO:0000313" key="3">
    <source>
        <dbReference type="EMBL" id="MFA1538774.1"/>
    </source>
</evidence>